<accession>A0A0A7EJN4</accession>
<feature type="domain" description="YscD-like Bon-like" evidence="4">
    <location>
        <begin position="228"/>
        <end position="292"/>
    </location>
</feature>
<evidence type="ECO:0000313" key="6">
    <source>
        <dbReference type="EMBL" id="AIY66900.1"/>
    </source>
</evidence>
<feature type="domain" description="YscD-like Bon-like" evidence="3">
    <location>
        <begin position="297"/>
        <end position="357"/>
    </location>
</feature>
<evidence type="ECO:0000259" key="2">
    <source>
        <dbReference type="Pfam" id="PF16693"/>
    </source>
</evidence>
<dbReference type="InterPro" id="IPR057770">
    <property type="entry name" value="YscD/Y4YQ_C"/>
</dbReference>
<keyword evidence="1" id="KW-0812">Transmembrane</keyword>
<dbReference type="RefSeq" id="WP_040135512.1">
    <property type="nucleotide sequence ID" value="NZ_CP009889.1"/>
</dbReference>
<evidence type="ECO:0000313" key="7">
    <source>
        <dbReference type="Proteomes" id="UP000030341"/>
    </source>
</evidence>
<dbReference type="eggNOG" id="COG1716">
    <property type="taxonomic scope" value="Bacteria"/>
</dbReference>
<dbReference type="InterPro" id="IPR053946">
    <property type="entry name" value="YscD_ppl_3rd"/>
</dbReference>
<evidence type="ECO:0000259" key="4">
    <source>
        <dbReference type="Pfam" id="PF21937"/>
    </source>
</evidence>
<dbReference type="STRING" id="1348114.OM33_17570"/>
<dbReference type="Pfam" id="PF21937">
    <property type="entry name" value="Yop-YscD_ppl_2nd"/>
    <property type="match status" value="1"/>
</dbReference>
<dbReference type="Proteomes" id="UP000030341">
    <property type="component" value="Chromosome 2"/>
</dbReference>
<dbReference type="HOGENOM" id="CLU_634405_0_0_6"/>
<organism evidence="6 7">
    <name type="scientific">Pseudoalteromonas piratica</name>
    <dbReference type="NCBI Taxonomy" id="1348114"/>
    <lineage>
        <taxon>Bacteria</taxon>
        <taxon>Pseudomonadati</taxon>
        <taxon>Pseudomonadota</taxon>
        <taxon>Gammaproteobacteria</taxon>
        <taxon>Alteromonadales</taxon>
        <taxon>Pseudoalteromonadaceae</taxon>
        <taxon>Pseudoalteromonas</taxon>
    </lineage>
</organism>
<evidence type="ECO:0000259" key="5">
    <source>
        <dbReference type="Pfam" id="PF23893"/>
    </source>
</evidence>
<dbReference type="InterPro" id="IPR053947">
    <property type="entry name" value="YscD_ppl__2nd"/>
</dbReference>
<gene>
    <name evidence="6" type="ORF">OM33_17570</name>
</gene>
<evidence type="ECO:0000256" key="1">
    <source>
        <dbReference type="SAM" id="Phobius"/>
    </source>
</evidence>
<proteinExistence type="predicted"/>
<protein>
    <submittedName>
        <fullName evidence="6">Uncharacterized protein</fullName>
    </submittedName>
</protein>
<name>A0A0A7EJN4_9GAMM</name>
<feature type="domain" description="YscD-like Bon-like" evidence="2">
    <location>
        <begin position="168"/>
        <end position="227"/>
    </location>
</feature>
<dbReference type="InterPro" id="IPR012843">
    <property type="entry name" value="YscD"/>
</dbReference>
<dbReference type="AlphaFoldDB" id="A0A0A7EJN4"/>
<evidence type="ECO:0000259" key="3">
    <source>
        <dbReference type="Pfam" id="PF21934"/>
    </source>
</evidence>
<feature type="transmembrane region" description="Helical" evidence="1">
    <location>
        <begin position="134"/>
        <end position="152"/>
    </location>
</feature>
<keyword evidence="1" id="KW-0472">Membrane</keyword>
<dbReference type="KEGG" id="pseo:OM33_17570"/>
<dbReference type="Gene3D" id="2.60.200.20">
    <property type="match status" value="1"/>
</dbReference>
<feature type="domain" description="YscD/Y4YQ C-terminal" evidence="5">
    <location>
        <begin position="374"/>
        <end position="421"/>
    </location>
</feature>
<sequence length="429" mass="48374">MKEWKLLILNTAYKGAEINFSHSQRLGSDEDSMDLVLNDADIPPHLLSLNCQDDAVYCEPFAQTIGVKVQGVLHDNTLALPTLTPINVGELWFMICEVNEPWPKKLPIFDKPSVNQNKSEQPVKMNKTYKHLSNVIWLAVLGTITAAVLLFLDIKAESGQAVDSEKLNLSIAKDLLQTDSRPHLIIDWDEVDQKISLSGYVDSKLERKKLLKQAEKLNIRFTSDIRTMEEIKFAARFILKNLELDAIEMRSGELAGSLVFVTDSNNLNAWSRAEQVLQRDIPGLTAFDLEILEDKPALEQLNELLVNSSFNDKIIVEDRGDIIELVGQLNGSQMREFDQLKKQFATKFGNNPRLILSAPIIKQDDSPNLSLRFRTVNLGKVPYIVLDNGERYFEGARLPNGARLKSISSEGVFLESGNKSYMINFSRTI</sequence>
<dbReference type="NCBIfam" id="TIGR02500">
    <property type="entry name" value="type_III_yscD"/>
    <property type="match status" value="1"/>
</dbReference>
<keyword evidence="1" id="KW-1133">Transmembrane helix</keyword>
<reference evidence="6 7" key="1">
    <citation type="submission" date="2014-11" db="EMBL/GenBank/DDBJ databases">
        <title>Complete Genome Sequence of Pseudoalteromonas sp. Strain OCN003 Isolated from Kaneohe Bay, Oahu, Hawaii.</title>
        <authorList>
            <person name="Beurmann S."/>
            <person name="Videau P."/>
            <person name="Ushijima B."/>
            <person name="Smith A.M."/>
            <person name="Aeby G.S."/>
            <person name="Callahan S.M."/>
            <person name="Belcaid M."/>
        </authorList>
    </citation>
    <scope>NUCLEOTIDE SEQUENCE [LARGE SCALE GENOMIC DNA]</scope>
    <source>
        <strain evidence="6 7">OCN003</strain>
    </source>
</reference>
<dbReference type="Pfam" id="PF16693">
    <property type="entry name" value="Yop-YscD_ppl_1st"/>
    <property type="match status" value="1"/>
</dbReference>
<keyword evidence="7" id="KW-1185">Reference proteome</keyword>
<dbReference type="Gene3D" id="3.30.70.1770">
    <property type="match status" value="1"/>
</dbReference>
<dbReference type="Pfam" id="PF21934">
    <property type="entry name" value="Yop-YscD_ppl_3rd"/>
    <property type="match status" value="1"/>
</dbReference>
<dbReference type="EMBL" id="CP009889">
    <property type="protein sequence ID" value="AIY66900.1"/>
    <property type="molecule type" value="Genomic_DNA"/>
</dbReference>
<dbReference type="InterPro" id="IPR032034">
    <property type="entry name" value="YscD_ppl_1st"/>
</dbReference>
<dbReference type="Pfam" id="PF23893">
    <property type="entry name" value="Y4YQ_C"/>
    <property type="match status" value="1"/>
</dbReference>